<dbReference type="Pfam" id="PF05954">
    <property type="entry name" value="Phage_GPD"/>
    <property type="match status" value="1"/>
</dbReference>
<reference evidence="1 2" key="1">
    <citation type="submission" date="2019-03" db="EMBL/GenBank/DDBJ databases">
        <title>Genomic Encyclopedia of Type Strains, Phase IV (KMG-IV): sequencing the most valuable type-strain genomes for metagenomic binning, comparative biology and taxonomic classification.</title>
        <authorList>
            <person name="Goeker M."/>
        </authorList>
    </citation>
    <scope>NUCLEOTIDE SEQUENCE [LARGE SCALE GENOMIC DNA]</scope>
    <source>
        <strain evidence="1 2">DSM 21667</strain>
    </source>
</reference>
<keyword evidence="2" id="KW-1185">Reference proteome</keyword>
<dbReference type="EMBL" id="SNZH01000044">
    <property type="protein sequence ID" value="TDR34752.1"/>
    <property type="molecule type" value="Genomic_DNA"/>
</dbReference>
<organism evidence="1 2">
    <name type="scientific">Tahibacter aquaticus</name>
    <dbReference type="NCBI Taxonomy" id="520092"/>
    <lineage>
        <taxon>Bacteria</taxon>
        <taxon>Pseudomonadati</taxon>
        <taxon>Pseudomonadota</taxon>
        <taxon>Gammaproteobacteria</taxon>
        <taxon>Lysobacterales</taxon>
        <taxon>Rhodanobacteraceae</taxon>
        <taxon>Tahibacter</taxon>
    </lineage>
</organism>
<dbReference type="SUPFAM" id="SSF69279">
    <property type="entry name" value="Phage tail proteins"/>
    <property type="match status" value="1"/>
</dbReference>
<evidence type="ECO:0000313" key="1">
    <source>
        <dbReference type="EMBL" id="TDR34752.1"/>
    </source>
</evidence>
<comment type="caution">
    <text evidence="1">The sequence shown here is derived from an EMBL/GenBank/DDBJ whole genome shotgun (WGS) entry which is preliminary data.</text>
</comment>
<gene>
    <name evidence="1" type="ORF">DFR29_1448</name>
</gene>
<name>A0A4R6YF04_9GAMM</name>
<dbReference type="AlphaFoldDB" id="A0A4R6YF04"/>
<feature type="non-terminal residue" evidence="1">
    <location>
        <position position="78"/>
    </location>
</feature>
<dbReference type="Gene3D" id="2.30.110.50">
    <property type="match status" value="1"/>
</dbReference>
<evidence type="ECO:0000313" key="2">
    <source>
        <dbReference type="Proteomes" id="UP000295293"/>
    </source>
</evidence>
<dbReference type="Proteomes" id="UP000295293">
    <property type="component" value="Unassembled WGS sequence"/>
</dbReference>
<protein>
    <submittedName>
        <fullName evidence="1">Late control gene D protein (GPD)</fullName>
    </submittedName>
</protein>
<dbReference type="RefSeq" id="WP_279571544.1">
    <property type="nucleotide sequence ID" value="NZ_SNZH01000044.1"/>
</dbReference>
<accession>A0A4R6YF04</accession>
<proteinExistence type="predicted"/>
<sequence length="78" mass="8705">MNRTLNVTTPLGPEVLRFDSLQGRESLSQLFDFQLTMKSEEKGLSAQAMLGQPVTVDFELDGGARRYLNGQCVHFRSA</sequence>